<dbReference type="Proteomes" id="UP000471745">
    <property type="component" value="Unassembled WGS sequence"/>
</dbReference>
<gene>
    <name evidence="2" type="ORF">G3I18_02485</name>
</gene>
<sequence length="129" mass="14463">MSSQGFEIVRRGRGYRPLQVIAYVEALSDDRDAAWERAARLTVLAREMEEELERLRERAAGLPEQTYESLGDGPRRLFLLALEEAVAVRESARQHARDLEDLARDDAAEVEGAARAYAATLRGVADEYA</sequence>
<protein>
    <submittedName>
        <fullName evidence="2">Cellulose-binding protein</fullName>
    </submittedName>
</protein>
<name>A0A9X5CGC6_9ACTN</name>
<feature type="coiled-coil region" evidence="1">
    <location>
        <begin position="38"/>
        <end position="102"/>
    </location>
</feature>
<dbReference type="AlphaFoldDB" id="A0A9X5CGC6"/>
<dbReference type="EMBL" id="JAAGNA010000085">
    <property type="protein sequence ID" value="NEC47458.1"/>
    <property type="molecule type" value="Genomic_DNA"/>
</dbReference>
<evidence type="ECO:0000313" key="3">
    <source>
        <dbReference type="Proteomes" id="UP000471745"/>
    </source>
</evidence>
<organism evidence="2 3">
    <name type="scientific">Actinospica acidiphila</name>
    <dbReference type="NCBI Taxonomy" id="304899"/>
    <lineage>
        <taxon>Bacteria</taxon>
        <taxon>Bacillati</taxon>
        <taxon>Actinomycetota</taxon>
        <taxon>Actinomycetes</taxon>
        <taxon>Catenulisporales</taxon>
        <taxon>Actinospicaceae</taxon>
        <taxon>Actinospica</taxon>
    </lineage>
</organism>
<feature type="non-terminal residue" evidence="2">
    <location>
        <position position="129"/>
    </location>
</feature>
<comment type="caution">
    <text evidence="2">The sequence shown here is derived from an EMBL/GenBank/DDBJ whole genome shotgun (WGS) entry which is preliminary data.</text>
</comment>
<proteinExistence type="predicted"/>
<evidence type="ECO:0000313" key="2">
    <source>
        <dbReference type="EMBL" id="NEC47458.1"/>
    </source>
</evidence>
<keyword evidence="1" id="KW-0175">Coiled coil</keyword>
<reference evidence="2 3" key="1">
    <citation type="submission" date="2020-01" db="EMBL/GenBank/DDBJ databases">
        <title>Insect and environment-associated Actinomycetes.</title>
        <authorList>
            <person name="Currrie C."/>
            <person name="Chevrette M."/>
            <person name="Carlson C."/>
            <person name="Stubbendieck R."/>
            <person name="Wendt-Pienkowski E."/>
        </authorList>
    </citation>
    <scope>NUCLEOTIDE SEQUENCE [LARGE SCALE GENOMIC DNA]</scope>
    <source>
        <strain evidence="2 3">SID8189</strain>
    </source>
</reference>
<evidence type="ECO:0000256" key="1">
    <source>
        <dbReference type="SAM" id="Coils"/>
    </source>
</evidence>
<keyword evidence="3" id="KW-1185">Reference proteome</keyword>
<accession>A0A9X5CGC6</accession>